<evidence type="ECO:0000313" key="1">
    <source>
        <dbReference type="EMBL" id="KAI1616750.1"/>
    </source>
</evidence>
<comment type="caution">
    <text evidence="1">The sequence shown here is derived from an EMBL/GenBank/DDBJ whole genome shotgun (WGS) entry which is preliminary data.</text>
</comment>
<evidence type="ECO:0000313" key="2">
    <source>
        <dbReference type="Proteomes" id="UP001203852"/>
    </source>
</evidence>
<organism evidence="1 2">
    <name type="scientific">Exophiala viscosa</name>
    <dbReference type="NCBI Taxonomy" id="2486360"/>
    <lineage>
        <taxon>Eukaryota</taxon>
        <taxon>Fungi</taxon>
        <taxon>Dikarya</taxon>
        <taxon>Ascomycota</taxon>
        <taxon>Pezizomycotina</taxon>
        <taxon>Eurotiomycetes</taxon>
        <taxon>Chaetothyriomycetidae</taxon>
        <taxon>Chaetothyriales</taxon>
        <taxon>Herpotrichiellaceae</taxon>
        <taxon>Exophiala</taxon>
    </lineage>
</organism>
<reference evidence="1" key="1">
    <citation type="journal article" date="2022" name="bioRxiv">
        <title>Deciphering the potential niche of two novel black yeast fungi from a biological soil crust based on their genomes, phenotypes, and melanin regulation.</title>
        <authorList>
            <consortium name="DOE Joint Genome Institute"/>
            <person name="Carr E.C."/>
            <person name="Barton Q."/>
            <person name="Grambo S."/>
            <person name="Sullivan M."/>
            <person name="Renfro C.M."/>
            <person name="Kuo A."/>
            <person name="Pangilinan J."/>
            <person name="Lipzen A."/>
            <person name="Keymanesh K."/>
            <person name="Savage E."/>
            <person name="Barry K."/>
            <person name="Grigoriev I.V."/>
            <person name="Riekhof W.R."/>
            <person name="Harris S.S."/>
        </authorList>
    </citation>
    <scope>NUCLEOTIDE SEQUENCE</scope>
    <source>
        <strain evidence="1">JF 03-4F</strain>
    </source>
</reference>
<accession>A0AAN6IH08</accession>
<proteinExistence type="predicted"/>
<sequence length="225" mass="25436">MVADTLYSHETYMSIRPLHDAHEEFTSKSGHDFIDTVAKPLLYTHSTNKIFGITLIYRPFDLKPTQKLVTFRDASMPWDVPDYDDEDAQLPTLKTRKRMLAVDPEWLDGRISYMSYEHQAFALPTLKANEEHPSLNAFTDFLAEFGRAVQQAGLENVIGLFSRPSSDFQGGLERVEGGAVVLYPPGEFVGADLEEAVQTGWFWLEDDEAKEVQVWSAVDKTAKGK</sequence>
<gene>
    <name evidence="1" type="ORF">EDD36DRAFT_461622</name>
</gene>
<keyword evidence="2" id="KW-1185">Reference proteome</keyword>
<protein>
    <submittedName>
        <fullName evidence="1">Uncharacterized protein</fullName>
    </submittedName>
</protein>
<dbReference type="AlphaFoldDB" id="A0AAN6IH08"/>
<dbReference type="EMBL" id="MU404351">
    <property type="protein sequence ID" value="KAI1616750.1"/>
    <property type="molecule type" value="Genomic_DNA"/>
</dbReference>
<dbReference type="Proteomes" id="UP001203852">
    <property type="component" value="Unassembled WGS sequence"/>
</dbReference>
<name>A0AAN6IH08_9EURO</name>